<accession>A0A1S2VQ71</accession>
<dbReference type="EMBL" id="MORL01000003">
    <property type="protein sequence ID" value="OIN59948.1"/>
    <property type="molecule type" value="Genomic_DNA"/>
</dbReference>
<gene>
    <name evidence="1" type="ORF">BLX24_08920</name>
</gene>
<dbReference type="AlphaFoldDB" id="A0A1S2VQ71"/>
<protein>
    <submittedName>
        <fullName evidence="1">Uncharacterized protein</fullName>
    </submittedName>
</protein>
<dbReference type="RefSeq" id="WP_071502747.1">
    <property type="nucleotide sequence ID" value="NZ_MORL01000003.1"/>
</dbReference>
<evidence type="ECO:0000313" key="1">
    <source>
        <dbReference type="EMBL" id="OIN59948.1"/>
    </source>
</evidence>
<reference evidence="1 2" key="1">
    <citation type="submission" date="2016-10" db="EMBL/GenBank/DDBJ databases">
        <title>Arsenicibacter rosenii gen. nov., sp. nov., an efficient arsenic-methylating bacterium isolated from an arsenic-contaminated paddy soil.</title>
        <authorList>
            <person name="Huang K."/>
        </authorList>
    </citation>
    <scope>NUCLEOTIDE SEQUENCE [LARGE SCALE GENOMIC DNA]</scope>
    <source>
        <strain evidence="1 2">SM-1</strain>
    </source>
</reference>
<sequence length="81" mass="9543">MVKMYFILGYENNEPMIMAHEGIAVSESVARWLFEFTGWKSTDSPFPQLTFTVEDDEQEEGYFYIHNRDEIWVLGESVLLN</sequence>
<keyword evidence="2" id="KW-1185">Reference proteome</keyword>
<organism evidence="1 2">
    <name type="scientific">Arsenicibacter rosenii</name>
    <dbReference type="NCBI Taxonomy" id="1750698"/>
    <lineage>
        <taxon>Bacteria</taxon>
        <taxon>Pseudomonadati</taxon>
        <taxon>Bacteroidota</taxon>
        <taxon>Cytophagia</taxon>
        <taxon>Cytophagales</taxon>
        <taxon>Spirosomataceae</taxon>
        <taxon>Arsenicibacter</taxon>
    </lineage>
</organism>
<comment type="caution">
    <text evidence="1">The sequence shown here is derived from an EMBL/GenBank/DDBJ whole genome shotgun (WGS) entry which is preliminary data.</text>
</comment>
<dbReference type="OrthoDB" id="965661at2"/>
<evidence type="ECO:0000313" key="2">
    <source>
        <dbReference type="Proteomes" id="UP000181790"/>
    </source>
</evidence>
<name>A0A1S2VQ71_9BACT</name>
<proteinExistence type="predicted"/>
<dbReference type="Proteomes" id="UP000181790">
    <property type="component" value="Unassembled WGS sequence"/>
</dbReference>